<reference evidence="3" key="1">
    <citation type="journal article" date="2019" name="Int. J. Syst. Evol. Microbiol.">
        <title>The Global Catalogue of Microorganisms (GCM) 10K type strain sequencing project: providing services to taxonomists for standard genome sequencing and annotation.</title>
        <authorList>
            <consortium name="The Broad Institute Genomics Platform"/>
            <consortium name="The Broad Institute Genome Sequencing Center for Infectious Disease"/>
            <person name="Wu L."/>
            <person name="Ma J."/>
        </authorList>
    </citation>
    <scope>NUCLEOTIDE SEQUENCE [LARGE SCALE GENOMIC DNA]</scope>
    <source>
        <strain evidence="3">KCTC 42423</strain>
    </source>
</reference>
<sequence>MNGTDYAEFRTDLNHEEFYFDVDDDVKLHGVLFKPDSIASVGTIFHYSGKGMHLMSSIQESYKPLLKKGFQIFCFERRNFGKSNGDATNSLTLKKDALFIFDEIIKLDNVVNKPILIWGQSLGGAFASMNASERQEKIKGLVLEGTFSSFPDIGKVYANALNLENFKWIVPLIMNNDFPTEENIKKLTIPTVILHSKSDKQVPYELGKKIFEKANKNNTRFWDIDSKHIMGIYDYEEKYVGEFIKMIEK</sequence>
<organism evidence="2 3">
    <name type="scientific">Aquimarina hainanensis</name>
    <dbReference type="NCBI Taxonomy" id="1578017"/>
    <lineage>
        <taxon>Bacteria</taxon>
        <taxon>Pseudomonadati</taxon>
        <taxon>Bacteroidota</taxon>
        <taxon>Flavobacteriia</taxon>
        <taxon>Flavobacteriales</taxon>
        <taxon>Flavobacteriaceae</taxon>
        <taxon>Aquimarina</taxon>
    </lineage>
</organism>
<keyword evidence="3" id="KW-1185">Reference proteome</keyword>
<dbReference type="EMBL" id="JBHULX010000003">
    <property type="protein sequence ID" value="MFD2590181.1"/>
    <property type="molecule type" value="Genomic_DNA"/>
</dbReference>
<gene>
    <name evidence="2" type="ORF">ACFSTE_05015</name>
</gene>
<name>A0ABW5N4Z6_9FLAO</name>
<dbReference type="Gene3D" id="3.40.50.1820">
    <property type="entry name" value="alpha/beta hydrolase"/>
    <property type="match status" value="1"/>
</dbReference>
<comment type="caution">
    <text evidence="2">The sequence shown here is derived from an EMBL/GenBank/DDBJ whole genome shotgun (WGS) entry which is preliminary data.</text>
</comment>
<dbReference type="PANTHER" id="PTHR12277">
    <property type="entry name" value="ALPHA/BETA HYDROLASE DOMAIN-CONTAINING PROTEIN"/>
    <property type="match status" value="1"/>
</dbReference>
<dbReference type="RefSeq" id="WP_176029681.1">
    <property type="nucleotide sequence ID" value="NZ_JBHSJV010000001.1"/>
</dbReference>
<dbReference type="SUPFAM" id="SSF53474">
    <property type="entry name" value="alpha/beta-Hydrolases"/>
    <property type="match status" value="1"/>
</dbReference>
<dbReference type="GO" id="GO:0016787">
    <property type="term" value="F:hydrolase activity"/>
    <property type="evidence" value="ECO:0007669"/>
    <property type="project" value="UniProtKB-KW"/>
</dbReference>
<evidence type="ECO:0000259" key="1">
    <source>
        <dbReference type="Pfam" id="PF00561"/>
    </source>
</evidence>
<dbReference type="InterPro" id="IPR029058">
    <property type="entry name" value="AB_hydrolase_fold"/>
</dbReference>
<proteinExistence type="predicted"/>
<protein>
    <submittedName>
        <fullName evidence="2">Alpha/beta hydrolase</fullName>
    </submittedName>
</protein>
<evidence type="ECO:0000313" key="3">
    <source>
        <dbReference type="Proteomes" id="UP001597459"/>
    </source>
</evidence>
<dbReference type="InterPro" id="IPR000073">
    <property type="entry name" value="AB_hydrolase_1"/>
</dbReference>
<dbReference type="PANTHER" id="PTHR12277:SF81">
    <property type="entry name" value="PROTEIN ABHD13"/>
    <property type="match status" value="1"/>
</dbReference>
<feature type="domain" description="AB hydrolase-1" evidence="1">
    <location>
        <begin position="63"/>
        <end position="155"/>
    </location>
</feature>
<evidence type="ECO:0000313" key="2">
    <source>
        <dbReference type="EMBL" id="MFD2590181.1"/>
    </source>
</evidence>
<dbReference type="Proteomes" id="UP001597459">
    <property type="component" value="Unassembled WGS sequence"/>
</dbReference>
<accession>A0ABW5N4Z6</accession>
<keyword evidence="2" id="KW-0378">Hydrolase</keyword>
<dbReference type="Pfam" id="PF00561">
    <property type="entry name" value="Abhydrolase_1"/>
    <property type="match status" value="1"/>
</dbReference>